<keyword evidence="2" id="KW-1185">Reference proteome</keyword>
<evidence type="ECO:0000313" key="2">
    <source>
        <dbReference type="Proteomes" id="UP000220246"/>
    </source>
</evidence>
<dbReference type="RefSeq" id="WP_066533659.1">
    <property type="nucleotide sequence ID" value="NZ_JAOCHE010000001.1"/>
</dbReference>
<organism evidence="1 2">
    <name type="scientific">Comamonas terrigena</name>
    <dbReference type="NCBI Taxonomy" id="32013"/>
    <lineage>
        <taxon>Bacteria</taxon>
        <taxon>Pseudomonadati</taxon>
        <taxon>Pseudomonadota</taxon>
        <taxon>Betaproteobacteria</taxon>
        <taxon>Burkholderiales</taxon>
        <taxon>Comamonadaceae</taxon>
        <taxon>Comamonas</taxon>
    </lineage>
</organism>
<name>A0A2A7UXR4_COMTR</name>
<dbReference type="GeneID" id="80802340"/>
<proteinExistence type="predicted"/>
<protein>
    <submittedName>
        <fullName evidence="1">Uncharacterized protein</fullName>
    </submittedName>
</protein>
<dbReference type="STRING" id="1219032.GCA_001515545_00780"/>
<accession>A0A2A7UXR4</accession>
<sequence>MTCRLSPTDWRDVLYNTVRGANGGVKAAAAFLADRRGVSIHSEYLRARLRGVDGQWVNVEVLELLTEWLQEIREPNALQWLQALSIQHGMVTMELPPPPAGGWPCEITAIKEKLLQASVKKGVLTQFLTMATDDHHMSVPEAEEADAQIMEFVLLLLRLRRNVRRSAGLEVQ</sequence>
<gene>
    <name evidence="1" type="ORF">CRM82_17110</name>
</gene>
<dbReference type="EMBL" id="PDEA01000001">
    <property type="protein sequence ID" value="PEH90082.1"/>
    <property type="molecule type" value="Genomic_DNA"/>
</dbReference>
<dbReference type="Proteomes" id="UP000220246">
    <property type="component" value="Unassembled WGS sequence"/>
</dbReference>
<dbReference type="OrthoDB" id="6039230at2"/>
<dbReference type="AlphaFoldDB" id="A0A2A7UXR4"/>
<comment type="caution">
    <text evidence="1">The sequence shown here is derived from an EMBL/GenBank/DDBJ whole genome shotgun (WGS) entry which is preliminary data.</text>
</comment>
<evidence type="ECO:0000313" key="1">
    <source>
        <dbReference type="EMBL" id="PEH90082.1"/>
    </source>
</evidence>
<reference evidence="2" key="1">
    <citation type="submission" date="2017-09" db="EMBL/GenBank/DDBJ databases">
        <title>FDA dAtabase for Regulatory Grade micrObial Sequences (FDA-ARGOS): Supporting development and validation of Infectious Disease Dx tests.</title>
        <authorList>
            <person name="Minogue T."/>
            <person name="Wolcott M."/>
            <person name="Wasieloski L."/>
            <person name="Aguilar W."/>
            <person name="Moore D."/>
            <person name="Tallon L."/>
            <person name="Sadzewicz L."/>
            <person name="Ott S."/>
            <person name="Zhao X."/>
            <person name="Nagaraj S."/>
            <person name="Vavikolanu K."/>
            <person name="Aluvathingal J."/>
            <person name="Nadendla S."/>
            <person name="Sichtig H."/>
        </authorList>
    </citation>
    <scope>NUCLEOTIDE SEQUENCE [LARGE SCALE GENOMIC DNA]</scope>
    <source>
        <strain evidence="2">FDAARGOS_394</strain>
    </source>
</reference>